<comment type="caution">
    <text evidence="1">The sequence shown here is derived from an EMBL/GenBank/DDBJ whole genome shotgun (WGS) entry which is preliminary data.</text>
</comment>
<evidence type="ECO:0008006" key="3">
    <source>
        <dbReference type="Google" id="ProtNLM"/>
    </source>
</evidence>
<reference evidence="1" key="1">
    <citation type="submission" date="2022-11" db="EMBL/GenBank/DDBJ databases">
        <title>Alteromonas sp. nov., isolated from sea water of the Qingdao.</title>
        <authorList>
            <person name="Wang Q."/>
        </authorList>
    </citation>
    <scope>NUCLEOTIDE SEQUENCE</scope>
    <source>
        <strain evidence="1">ASW11-7</strain>
    </source>
</reference>
<evidence type="ECO:0000313" key="2">
    <source>
        <dbReference type="Proteomes" id="UP001142810"/>
    </source>
</evidence>
<accession>A0ABT3P2Z7</accession>
<organism evidence="1 2">
    <name type="scientific">Alteromonas aquimaris</name>
    <dbReference type="NCBI Taxonomy" id="2998417"/>
    <lineage>
        <taxon>Bacteria</taxon>
        <taxon>Pseudomonadati</taxon>
        <taxon>Pseudomonadota</taxon>
        <taxon>Gammaproteobacteria</taxon>
        <taxon>Alteromonadales</taxon>
        <taxon>Alteromonadaceae</taxon>
        <taxon>Alteromonas/Salinimonas group</taxon>
        <taxon>Alteromonas</taxon>
    </lineage>
</organism>
<dbReference type="Proteomes" id="UP001142810">
    <property type="component" value="Unassembled WGS sequence"/>
</dbReference>
<gene>
    <name evidence="1" type="ORF">OPS25_01275</name>
</gene>
<dbReference type="RefSeq" id="WP_265615835.1">
    <property type="nucleotide sequence ID" value="NZ_JAPFRD010000002.1"/>
</dbReference>
<dbReference type="EMBL" id="JAPFRD010000002">
    <property type="protein sequence ID" value="MCW8107134.1"/>
    <property type="molecule type" value="Genomic_DNA"/>
</dbReference>
<protein>
    <recommendedName>
        <fullName evidence="3">Antitoxin Xre/MbcA/ParS-like toxin-binding domain-containing protein</fullName>
    </recommendedName>
</protein>
<proteinExistence type="predicted"/>
<name>A0ABT3P2Z7_9ALTE</name>
<keyword evidence="2" id="KW-1185">Reference proteome</keyword>
<evidence type="ECO:0000313" key="1">
    <source>
        <dbReference type="EMBL" id="MCW8107134.1"/>
    </source>
</evidence>
<sequence>MTFISHCLDIPEERLDSRDFKLADSQQTRLLDIKKILQRVRAWFDTQQQAVLWLDTCRIQSFGNCTPLQILKQHGENGRQLLHKFIDGKELGGYE</sequence>